<keyword evidence="1" id="KW-1133">Transmembrane helix</keyword>
<comment type="caution">
    <text evidence="2">The sequence shown here is derived from an EMBL/GenBank/DDBJ whole genome shotgun (WGS) entry which is preliminary data.</text>
</comment>
<feature type="transmembrane region" description="Helical" evidence="1">
    <location>
        <begin position="253"/>
        <end position="276"/>
    </location>
</feature>
<feature type="transmembrane region" description="Helical" evidence="1">
    <location>
        <begin position="132"/>
        <end position="150"/>
    </location>
</feature>
<keyword evidence="1" id="KW-0812">Transmembrane</keyword>
<organism evidence="2 3">
    <name type="scientific">Rheinheimera lutimaris</name>
    <dbReference type="NCBI Taxonomy" id="2740584"/>
    <lineage>
        <taxon>Bacteria</taxon>
        <taxon>Pseudomonadati</taxon>
        <taxon>Pseudomonadota</taxon>
        <taxon>Gammaproteobacteria</taxon>
        <taxon>Chromatiales</taxon>
        <taxon>Chromatiaceae</taxon>
        <taxon>Rheinheimera</taxon>
    </lineage>
</organism>
<keyword evidence="1" id="KW-0472">Membrane</keyword>
<evidence type="ECO:0000313" key="3">
    <source>
        <dbReference type="Proteomes" id="UP000523161"/>
    </source>
</evidence>
<dbReference type="EMBL" id="JABSOD010000003">
    <property type="protein sequence ID" value="NRQ41596.1"/>
    <property type="molecule type" value="Genomic_DNA"/>
</dbReference>
<gene>
    <name evidence="2" type="ORF">HRH59_03310</name>
</gene>
<dbReference type="RefSeq" id="WP_173499850.1">
    <property type="nucleotide sequence ID" value="NZ_JABSOD010000003.1"/>
</dbReference>
<feature type="transmembrane region" description="Helical" evidence="1">
    <location>
        <begin position="162"/>
        <end position="185"/>
    </location>
</feature>
<keyword evidence="3" id="KW-1185">Reference proteome</keyword>
<protein>
    <submittedName>
        <fullName evidence="2">Uncharacterized protein</fullName>
    </submittedName>
</protein>
<dbReference type="PROSITE" id="PS51257">
    <property type="entry name" value="PROKAR_LIPOPROTEIN"/>
    <property type="match status" value="1"/>
</dbReference>
<dbReference type="AlphaFoldDB" id="A0A7Y5EHT3"/>
<proteinExistence type="predicted"/>
<sequence>MNPLNKHLSTLSTAQRISLLLLCLLLLAAGIYSCLLQQRLVNPLLAPLDDRATAALQRSLVLSSASFATARLIDRGIAFVSEAEVGVGVASVKPGQFLKPLQDMAVRYSDLMVLAMTSVGLQLFLLEFGKVAALPLFGSGILLSAALLLLGPAGWRSSCTALLRIFIALLLVIRIGVPLAAFGVAELSDWVLEPQRLAAEAALSGETAALQRVDQPLQNGDEGSFSWLRQMAAQANDMFAAVKSFSDNMVEKLIQLIVVYSLQTLIFPLLSLWLLWHLGRWFVRRPLPALPAATSTAAAA</sequence>
<reference evidence="2 3" key="1">
    <citation type="submission" date="2020-06" db="EMBL/GenBank/DDBJ databases">
        <title>Rheinheimera sp. nov., a marine bacterium isolated from coastal.</title>
        <authorList>
            <person name="Yu Q."/>
            <person name="Qi Y."/>
            <person name="Pu J."/>
        </authorList>
    </citation>
    <scope>NUCLEOTIDE SEQUENCE [LARGE SCALE GENOMIC DNA]</scope>
    <source>
        <strain evidence="2 3">YQF-2</strain>
    </source>
</reference>
<feature type="transmembrane region" description="Helical" evidence="1">
    <location>
        <begin position="17"/>
        <end position="35"/>
    </location>
</feature>
<name>A0A7Y5EHT3_9GAMM</name>
<dbReference type="Proteomes" id="UP000523161">
    <property type="component" value="Unassembled WGS sequence"/>
</dbReference>
<evidence type="ECO:0000256" key="1">
    <source>
        <dbReference type="SAM" id="Phobius"/>
    </source>
</evidence>
<accession>A0A7Y5EHT3</accession>
<evidence type="ECO:0000313" key="2">
    <source>
        <dbReference type="EMBL" id="NRQ41596.1"/>
    </source>
</evidence>